<evidence type="ECO:0000313" key="2">
    <source>
        <dbReference type="EMBL" id="EHP70246.1"/>
    </source>
</evidence>
<dbReference type="HOGENOM" id="CLU_078149_1_2_2"/>
<protein>
    <recommendedName>
        <fullName evidence="1">Extradiol ring-cleavage dioxygenase class III enzyme subunit B domain-containing protein</fullName>
    </recommendedName>
</protein>
<dbReference type="GO" id="GO:0008198">
    <property type="term" value="F:ferrous iron binding"/>
    <property type="evidence" value="ECO:0007669"/>
    <property type="project" value="InterPro"/>
</dbReference>
<dbReference type="RefSeq" id="WP_009070810.1">
    <property type="nucleotide sequence ID" value="NZ_JH597761.1"/>
</dbReference>
<dbReference type="Pfam" id="PF02900">
    <property type="entry name" value="LigB"/>
    <property type="match status" value="1"/>
</dbReference>
<dbReference type="AlphaFoldDB" id="H2C1X5"/>
<sequence>MVEVTFAACSSHAPHILSRRIQSSEEYRKQVERVHRTLEELGKELRKKNVDTLIVIGGDHYETFFFDNFPMLNVYVDNRAFARVQNEELPYEIDVEMAKELLFGLAKEDFDISFSQGPFRLSHAVVSPTYWMFKSHRVPIVPIHMNTNIEPMISPQRAFRFGETLTRVLQRIPLKKNIGILGTGGLSHFPGTPYYGKVDVEFDKRFLSLLEEGRTDEIYKLSAEELEESGNIELRAWMSIVGAVKRRARTLLFEPTYHIDYAIVNFEL</sequence>
<dbReference type="OrthoDB" id="24103at2157"/>
<gene>
    <name evidence="2" type="ORF">MetMK1DRAFT_00007480</name>
</gene>
<dbReference type="Proteomes" id="UP000003980">
    <property type="component" value="Unassembled WGS sequence"/>
</dbReference>
<dbReference type="STRING" id="671065.MetMK1DRAFT_00007480"/>
<dbReference type="InterPro" id="IPR004183">
    <property type="entry name" value="Xdiol_dOase_suB"/>
</dbReference>
<dbReference type="SUPFAM" id="SSF53213">
    <property type="entry name" value="LigB-like"/>
    <property type="match status" value="1"/>
</dbReference>
<organism evidence="2 3">
    <name type="scientific">Metallosphaera yellowstonensis MK1</name>
    <dbReference type="NCBI Taxonomy" id="671065"/>
    <lineage>
        <taxon>Archaea</taxon>
        <taxon>Thermoproteota</taxon>
        <taxon>Thermoprotei</taxon>
        <taxon>Sulfolobales</taxon>
        <taxon>Sulfolobaceae</taxon>
        <taxon>Metallosphaera</taxon>
    </lineage>
</organism>
<dbReference type="Gene3D" id="3.40.830.10">
    <property type="entry name" value="LigB-like"/>
    <property type="match status" value="1"/>
</dbReference>
<dbReference type="eggNOG" id="arCOG01729">
    <property type="taxonomic scope" value="Archaea"/>
</dbReference>
<accession>H2C1X5</accession>
<name>H2C1X5_9CREN</name>
<feature type="domain" description="Extradiol ring-cleavage dioxygenase class III enzyme subunit B" evidence="1">
    <location>
        <begin position="7"/>
        <end position="255"/>
    </location>
</feature>
<evidence type="ECO:0000313" key="3">
    <source>
        <dbReference type="Proteomes" id="UP000003980"/>
    </source>
</evidence>
<evidence type="ECO:0000259" key="1">
    <source>
        <dbReference type="Pfam" id="PF02900"/>
    </source>
</evidence>
<dbReference type="EMBL" id="JH597761">
    <property type="protein sequence ID" value="EHP70246.1"/>
    <property type="molecule type" value="Genomic_DNA"/>
</dbReference>
<proteinExistence type="predicted"/>
<keyword evidence="3" id="KW-1185">Reference proteome</keyword>
<reference evidence="2 3" key="1">
    <citation type="submission" date="2012-01" db="EMBL/GenBank/DDBJ databases">
        <title>Improved High-Quality Draft sequence of Metallosphaera yellowstonensis MK1.</title>
        <authorList>
            <consortium name="US DOE Joint Genome Institute"/>
            <person name="Lucas S."/>
            <person name="Han J."/>
            <person name="Cheng J.-F."/>
            <person name="Goodwin L."/>
            <person name="Pitluck S."/>
            <person name="Peters L."/>
            <person name="Teshima H."/>
            <person name="Detter J.C."/>
            <person name="Han C."/>
            <person name="Tapia R."/>
            <person name="Land M."/>
            <person name="Hauser L."/>
            <person name="Kyrpides N."/>
            <person name="Kozubal M."/>
            <person name="Macur R.E."/>
            <person name="Jay Z."/>
            <person name="Inskeep W."/>
            <person name="Woyke T."/>
        </authorList>
    </citation>
    <scope>NUCLEOTIDE SEQUENCE [LARGE SCALE GENOMIC DNA]</scope>
    <source>
        <strain evidence="2 3">MK1</strain>
    </source>
</reference>
<dbReference type="GO" id="GO:0016702">
    <property type="term" value="F:oxidoreductase activity, acting on single donors with incorporation of molecular oxygen, incorporation of two atoms of oxygen"/>
    <property type="evidence" value="ECO:0007669"/>
    <property type="project" value="UniProtKB-ARBA"/>
</dbReference>